<dbReference type="CDD" id="cd00146">
    <property type="entry name" value="PKD"/>
    <property type="match status" value="1"/>
</dbReference>
<dbReference type="InterPro" id="IPR035986">
    <property type="entry name" value="PKD_dom_sf"/>
</dbReference>
<gene>
    <name evidence="2" type="ORF">BC349_03800</name>
</gene>
<dbReference type="Pfam" id="PF18962">
    <property type="entry name" value="Por_Secre_tail"/>
    <property type="match status" value="1"/>
</dbReference>
<dbReference type="EMBL" id="MBUA01000001">
    <property type="protein sequence ID" value="MBC6490080.1"/>
    <property type="molecule type" value="Genomic_DNA"/>
</dbReference>
<dbReference type="Gene3D" id="2.60.120.200">
    <property type="match status" value="1"/>
</dbReference>
<reference evidence="2 3" key="1">
    <citation type="submission" date="2016-07" db="EMBL/GenBank/DDBJ databases">
        <title>Genome analysis of Flavihumibacter stibioxidans YS-17.</title>
        <authorList>
            <person name="Shi K."/>
            <person name="Han Y."/>
            <person name="Wang G."/>
        </authorList>
    </citation>
    <scope>NUCLEOTIDE SEQUENCE [LARGE SCALE GENOMIC DNA]</scope>
    <source>
        <strain evidence="2 3">YS-17</strain>
    </source>
</reference>
<dbReference type="InterPro" id="IPR025975">
    <property type="entry name" value="Polysacc_lyase"/>
</dbReference>
<dbReference type="InterPro" id="IPR013783">
    <property type="entry name" value="Ig-like_fold"/>
</dbReference>
<organism evidence="2 3">
    <name type="scientific">Flavihumibacter stibioxidans</name>
    <dbReference type="NCBI Taxonomy" id="1834163"/>
    <lineage>
        <taxon>Bacteria</taxon>
        <taxon>Pseudomonadati</taxon>
        <taxon>Bacteroidota</taxon>
        <taxon>Chitinophagia</taxon>
        <taxon>Chitinophagales</taxon>
        <taxon>Chitinophagaceae</taxon>
        <taxon>Flavihumibacter</taxon>
    </lineage>
</organism>
<feature type="domain" description="PKD/Chitinase" evidence="1">
    <location>
        <begin position="283"/>
        <end position="373"/>
    </location>
</feature>
<dbReference type="RefSeq" id="WP_187255405.1">
    <property type="nucleotide sequence ID" value="NZ_JBHULF010000006.1"/>
</dbReference>
<evidence type="ECO:0000259" key="1">
    <source>
        <dbReference type="SMART" id="SM00089"/>
    </source>
</evidence>
<dbReference type="Pfam" id="PF14099">
    <property type="entry name" value="Polysacc_lyase"/>
    <property type="match status" value="1"/>
</dbReference>
<name>A0ABR7M4Z2_9BACT</name>
<dbReference type="Gene3D" id="2.60.40.10">
    <property type="entry name" value="Immunoglobulins"/>
    <property type="match status" value="4"/>
</dbReference>
<feature type="domain" description="PKD/Chitinase" evidence="1">
    <location>
        <begin position="385"/>
        <end position="474"/>
    </location>
</feature>
<dbReference type="Pfam" id="PF22352">
    <property type="entry name" value="K319L-like_PKD"/>
    <property type="match status" value="4"/>
</dbReference>
<dbReference type="InterPro" id="IPR022409">
    <property type="entry name" value="PKD/Chitinase_dom"/>
</dbReference>
<dbReference type="NCBIfam" id="TIGR04183">
    <property type="entry name" value="Por_Secre_tail"/>
    <property type="match status" value="1"/>
</dbReference>
<dbReference type="SMART" id="SM00089">
    <property type="entry name" value="PKD"/>
    <property type="match status" value="4"/>
</dbReference>
<dbReference type="SUPFAM" id="SSF49299">
    <property type="entry name" value="PKD domain"/>
    <property type="match status" value="3"/>
</dbReference>
<protein>
    <recommendedName>
        <fullName evidence="1">PKD/Chitinase domain-containing protein</fullName>
    </recommendedName>
</protein>
<feature type="domain" description="PKD/Chitinase" evidence="1">
    <location>
        <begin position="588"/>
        <end position="678"/>
    </location>
</feature>
<keyword evidence="3" id="KW-1185">Reference proteome</keyword>
<dbReference type="Proteomes" id="UP000765802">
    <property type="component" value="Unassembled WGS sequence"/>
</dbReference>
<evidence type="ECO:0000313" key="3">
    <source>
        <dbReference type="Proteomes" id="UP000765802"/>
    </source>
</evidence>
<dbReference type="PANTHER" id="PTHR46182:SF2">
    <property type="entry name" value="FI19480P1"/>
    <property type="match status" value="1"/>
</dbReference>
<sequence length="787" mass="86109">MKKKNFTTLLRGGVLILLVIGGILKTSAQSNLVLQADFEGQDLRYGWDFAQSCCSYSLTTTEALKRTGKKALRVELRKTDSTIASGKRAELIENTYPFPPDSNREWWAFSTFFPEDFKRDSVYEALAQWHFSATGSTAVAGSPPLSFQIFKGDFIIDLKYDSVDINIDKGANVKRKVFNLGPWEKGVWNDWIFQYHFSPDNDGYLKIWKNGKLILEYNGSNFYRGSHPPYFKLGLYKWAWNTGWNVPAEVSVLNTRVYYIDNVKIGNKEAILNDFIIPANETGNLQPIANAGTKQLASFPVTYATVNGSNSYDPDGKIVEYKWTQESGPNTPIMWTPGSAITRVTNLLPGKYIFRLTVKDSLGATAFSTVEVEARASTPVNLSPNVNAGSTKQVILPTNATTLSGAGSYDPDGVVNAYKWSQESGPTQASISNPDSQNTMVSNLSKGNYYFKLTVTDDKGGIGTGYVQVYVDGTVSSGTGVNLPPIAVVGADQYIVSPQSTADLDGSGSYDLDGTISKYTWVQLSGPRSSPMTTPSGSKTQVTGLVEGTYTYRLYITDDKGLAGISPLITIQVGPPIKEKLPNFAPVLLLADSSLTVTLPTNSVTLDATKSYDPDGRIVRYSWVQLSGPKASPMTAPSAPLNTINWLVEGTFTYRLYITDDSTATVISPLIKVNVVSPATGMANHETAVESGNMDVSGNLILAKKGLVVYPNPVAEEFDIILNNKVMGKGEVMVYDLLGRLIFKDAFRKENDILRKKIKAAGLLPGQYLLDIRVGTGYRETKKLIKK</sequence>
<dbReference type="InterPro" id="IPR029865">
    <property type="entry name" value="KIAA0319-like"/>
</dbReference>
<accession>A0ABR7M4Z2</accession>
<comment type="caution">
    <text evidence="2">The sequence shown here is derived from an EMBL/GenBank/DDBJ whole genome shotgun (WGS) entry which is preliminary data.</text>
</comment>
<dbReference type="PANTHER" id="PTHR46182">
    <property type="entry name" value="FI19480P1"/>
    <property type="match status" value="1"/>
</dbReference>
<proteinExistence type="predicted"/>
<evidence type="ECO:0000313" key="2">
    <source>
        <dbReference type="EMBL" id="MBC6490080.1"/>
    </source>
</evidence>
<dbReference type="InterPro" id="IPR026444">
    <property type="entry name" value="Secre_tail"/>
</dbReference>
<feature type="domain" description="PKD/Chitinase" evidence="1">
    <location>
        <begin position="486"/>
        <end position="576"/>
    </location>
</feature>